<keyword evidence="6" id="KW-1185">Reference proteome</keyword>
<dbReference type="CDD" id="cd13831">
    <property type="entry name" value="HU"/>
    <property type="match status" value="1"/>
</dbReference>
<dbReference type="GO" id="GO:0042802">
    <property type="term" value="F:identical protein binding"/>
    <property type="evidence" value="ECO:0007669"/>
    <property type="project" value="UniProtKB-ARBA"/>
</dbReference>
<dbReference type="Pfam" id="PF00216">
    <property type="entry name" value="Bac_DNA_binding"/>
    <property type="match status" value="1"/>
</dbReference>
<accession>A0A1M6KVB0</accession>
<evidence type="ECO:0000256" key="1">
    <source>
        <dbReference type="ARBA" id="ARBA00010529"/>
    </source>
</evidence>
<dbReference type="PANTHER" id="PTHR33175">
    <property type="entry name" value="DNA-BINDING PROTEIN HU"/>
    <property type="match status" value="1"/>
</dbReference>
<dbReference type="GO" id="GO:0003677">
    <property type="term" value="F:DNA binding"/>
    <property type="evidence" value="ECO:0007669"/>
    <property type="project" value="UniProtKB-KW"/>
</dbReference>
<proteinExistence type="inferred from homology"/>
<dbReference type="EMBL" id="FQZP01000101">
    <property type="protein sequence ID" value="SHJ62905.1"/>
    <property type="molecule type" value="Genomic_DNA"/>
</dbReference>
<evidence type="ECO:0000313" key="5">
    <source>
        <dbReference type="EMBL" id="SHJ62905.1"/>
    </source>
</evidence>
<dbReference type="GO" id="GO:0030261">
    <property type="term" value="P:chromosome condensation"/>
    <property type="evidence" value="ECO:0007669"/>
    <property type="project" value="UniProtKB-KW"/>
</dbReference>
<dbReference type="SMART" id="SM00411">
    <property type="entry name" value="BHL"/>
    <property type="match status" value="1"/>
</dbReference>
<dbReference type="GO" id="GO:1990178">
    <property type="term" value="C:HU-DNA complex"/>
    <property type="evidence" value="ECO:0007669"/>
    <property type="project" value="UniProtKB-ARBA"/>
</dbReference>
<dbReference type="Gene3D" id="4.10.520.10">
    <property type="entry name" value="IHF-like DNA-binding proteins"/>
    <property type="match status" value="1"/>
</dbReference>
<name>A0A1M6KVB0_9FIRM</name>
<dbReference type="PRINTS" id="PR01727">
    <property type="entry name" value="DNABINDINGHU"/>
</dbReference>
<dbReference type="GO" id="GO:1990103">
    <property type="term" value="C:DnaA-HU complex"/>
    <property type="evidence" value="ECO:0007669"/>
    <property type="project" value="UniProtKB-ARBA"/>
</dbReference>
<gene>
    <name evidence="5" type="ORF">SAMN05444373_11012</name>
</gene>
<dbReference type="OrthoDB" id="9799835at2"/>
<dbReference type="GO" id="GO:0005829">
    <property type="term" value="C:cytosol"/>
    <property type="evidence" value="ECO:0007669"/>
    <property type="project" value="UniProtKB-ARBA"/>
</dbReference>
<dbReference type="GO" id="GO:0006270">
    <property type="term" value="P:DNA replication initiation"/>
    <property type="evidence" value="ECO:0007669"/>
    <property type="project" value="UniProtKB-ARBA"/>
</dbReference>
<dbReference type="GO" id="GO:0030527">
    <property type="term" value="F:structural constituent of chromatin"/>
    <property type="evidence" value="ECO:0007669"/>
    <property type="project" value="InterPro"/>
</dbReference>
<dbReference type="PROSITE" id="PS00045">
    <property type="entry name" value="HISTONE_LIKE"/>
    <property type="match status" value="1"/>
</dbReference>
<dbReference type="AlphaFoldDB" id="A0A1M6KVB0"/>
<dbReference type="InterPro" id="IPR000119">
    <property type="entry name" value="Hist_DNA-bd"/>
</dbReference>
<evidence type="ECO:0000256" key="2">
    <source>
        <dbReference type="ARBA" id="ARBA00023067"/>
    </source>
</evidence>
<dbReference type="PANTHER" id="PTHR33175:SF3">
    <property type="entry name" value="DNA-BINDING PROTEIN HU-BETA"/>
    <property type="match status" value="1"/>
</dbReference>
<dbReference type="InterPro" id="IPR020816">
    <property type="entry name" value="Histone-like_DNA-bd_CS"/>
</dbReference>
<dbReference type="FunFam" id="4.10.520.10:FF:000001">
    <property type="entry name" value="DNA-binding protein HU"/>
    <property type="match status" value="1"/>
</dbReference>
<dbReference type="GO" id="GO:0010467">
    <property type="term" value="P:gene expression"/>
    <property type="evidence" value="ECO:0007669"/>
    <property type="project" value="UniProtKB-ARBA"/>
</dbReference>
<protein>
    <submittedName>
        <fullName evidence="5">Bacterial nucleoid protein Hbs</fullName>
    </submittedName>
</protein>
<organism evidence="5 6">
    <name type="scientific">Thermoclostridium caenicola</name>
    <dbReference type="NCBI Taxonomy" id="659425"/>
    <lineage>
        <taxon>Bacteria</taxon>
        <taxon>Bacillati</taxon>
        <taxon>Bacillota</taxon>
        <taxon>Clostridia</taxon>
        <taxon>Eubacteriales</taxon>
        <taxon>Oscillospiraceae</taxon>
        <taxon>Thermoclostridium</taxon>
    </lineage>
</organism>
<keyword evidence="3" id="KW-0238">DNA-binding</keyword>
<keyword evidence="2" id="KW-0226">DNA condensation</keyword>
<evidence type="ECO:0000256" key="4">
    <source>
        <dbReference type="RuleBase" id="RU003939"/>
    </source>
</evidence>
<dbReference type="Proteomes" id="UP000324781">
    <property type="component" value="Unassembled WGS sequence"/>
</dbReference>
<dbReference type="RefSeq" id="WP_149679743.1">
    <property type="nucleotide sequence ID" value="NZ_FQZP01000101.1"/>
</dbReference>
<sequence>MNKADLIDAIAKKAEMTKKDAGAALDAIIESISASLAKGEKVTLVGFGTFDVRERKARTGVNPRTKVKIDIPASKAPVFKAGKELKEKVAASKKK</sequence>
<evidence type="ECO:0000313" key="6">
    <source>
        <dbReference type="Proteomes" id="UP000324781"/>
    </source>
</evidence>
<dbReference type="SUPFAM" id="SSF47729">
    <property type="entry name" value="IHF-like DNA-binding proteins"/>
    <property type="match status" value="1"/>
</dbReference>
<reference evidence="5 6" key="1">
    <citation type="submission" date="2016-11" db="EMBL/GenBank/DDBJ databases">
        <authorList>
            <person name="Varghese N."/>
            <person name="Submissions S."/>
        </authorList>
    </citation>
    <scope>NUCLEOTIDE SEQUENCE [LARGE SCALE GENOMIC DNA]</scope>
    <source>
        <strain evidence="5 6">DSM 19027</strain>
    </source>
</reference>
<evidence type="ECO:0000256" key="3">
    <source>
        <dbReference type="ARBA" id="ARBA00023125"/>
    </source>
</evidence>
<comment type="similarity">
    <text evidence="1 4">Belongs to the bacterial histone-like protein family.</text>
</comment>
<dbReference type="InterPro" id="IPR010992">
    <property type="entry name" value="IHF-like_DNA-bd_dom_sf"/>
</dbReference>